<dbReference type="EMBL" id="JAOYFB010000041">
    <property type="protein sequence ID" value="KAK4045169.1"/>
    <property type="molecule type" value="Genomic_DNA"/>
</dbReference>
<evidence type="ECO:0000313" key="1">
    <source>
        <dbReference type="EMBL" id="KAK4045169.1"/>
    </source>
</evidence>
<organism evidence="1 2">
    <name type="scientific">Daphnia magna</name>
    <dbReference type="NCBI Taxonomy" id="35525"/>
    <lineage>
        <taxon>Eukaryota</taxon>
        <taxon>Metazoa</taxon>
        <taxon>Ecdysozoa</taxon>
        <taxon>Arthropoda</taxon>
        <taxon>Crustacea</taxon>
        <taxon>Branchiopoda</taxon>
        <taxon>Diplostraca</taxon>
        <taxon>Cladocera</taxon>
        <taxon>Anomopoda</taxon>
        <taxon>Daphniidae</taxon>
        <taxon>Daphnia</taxon>
    </lineage>
</organism>
<protein>
    <submittedName>
        <fullName evidence="1">Uncharacterized protein</fullName>
    </submittedName>
</protein>
<gene>
    <name evidence="1" type="ORF">OUZ56_032577</name>
</gene>
<accession>A0ABR0B9B1</accession>
<proteinExistence type="predicted"/>
<dbReference type="Proteomes" id="UP001234178">
    <property type="component" value="Unassembled WGS sequence"/>
</dbReference>
<name>A0ABR0B9B1_9CRUS</name>
<reference evidence="1 2" key="1">
    <citation type="journal article" date="2023" name="Nucleic Acids Res.">
        <title>The hologenome of Daphnia magna reveals possible DNA methylation and microbiome-mediated evolution of the host genome.</title>
        <authorList>
            <person name="Chaturvedi A."/>
            <person name="Li X."/>
            <person name="Dhandapani V."/>
            <person name="Marshall H."/>
            <person name="Kissane S."/>
            <person name="Cuenca-Cambronero M."/>
            <person name="Asole G."/>
            <person name="Calvet F."/>
            <person name="Ruiz-Romero M."/>
            <person name="Marangio P."/>
            <person name="Guigo R."/>
            <person name="Rago D."/>
            <person name="Mirbahai L."/>
            <person name="Eastwood N."/>
            <person name="Colbourne J.K."/>
            <person name="Zhou J."/>
            <person name="Mallon E."/>
            <person name="Orsini L."/>
        </authorList>
    </citation>
    <scope>NUCLEOTIDE SEQUENCE [LARGE SCALE GENOMIC DNA]</scope>
    <source>
        <strain evidence="1">LRV0_1</strain>
    </source>
</reference>
<comment type="caution">
    <text evidence="1">The sequence shown here is derived from an EMBL/GenBank/DDBJ whole genome shotgun (WGS) entry which is preliminary data.</text>
</comment>
<sequence length="130" mass="14978">MIEPFAKHSSLNNDVKLVIIQLREYGVIRSTRLARVNVICAKPLRSERLCNLNAVRLIQRRGNDLEPFLAVDDGTQCFVRHDDALAKCRIVFAELTDLVSVDKSFFTARRIDVPERRWPEHLCPQSFDIS</sequence>
<evidence type="ECO:0000313" key="2">
    <source>
        <dbReference type="Proteomes" id="UP001234178"/>
    </source>
</evidence>
<keyword evidence="2" id="KW-1185">Reference proteome</keyword>